<dbReference type="PANTHER" id="PTHR30328:SF54">
    <property type="entry name" value="HTH-TYPE TRANSCRIPTIONAL REPRESSOR SCO4008"/>
    <property type="match status" value="1"/>
</dbReference>
<evidence type="ECO:0000256" key="2">
    <source>
        <dbReference type="PROSITE-ProRule" id="PRU00335"/>
    </source>
</evidence>
<keyword evidence="6" id="KW-1185">Reference proteome</keyword>
<keyword evidence="1 2" id="KW-0238">DNA-binding</keyword>
<sequence length="217" mass="24941">MSKAKLTTVKKYEGSAAREAREPRARDPERSQARILSAAMKEFAARGFAGARVDAIAKRARINKRMLYHYFGNKKELFEATMLAIQADKEQIIEAGPQSVQDMLPYIYDNFGSKRDWMRMMQWEALTYGSREVPSEKMRAKLFKPGLERVAKAQRDHGLLRDEKSELAMIVLMGLASYPWLMPQAARMLTGYGPEEPQFRRSYAALLRRIIGYLTRP</sequence>
<feature type="compositionally biased region" description="Basic and acidic residues" evidence="3">
    <location>
        <begin position="10"/>
        <end position="30"/>
    </location>
</feature>
<protein>
    <submittedName>
        <fullName evidence="5">TetR/AcrR family transcriptional regulator</fullName>
    </submittedName>
</protein>
<organism evidence="5 6">
    <name type="scientific">Pendulispora rubella</name>
    <dbReference type="NCBI Taxonomy" id="2741070"/>
    <lineage>
        <taxon>Bacteria</taxon>
        <taxon>Pseudomonadati</taxon>
        <taxon>Myxococcota</taxon>
        <taxon>Myxococcia</taxon>
        <taxon>Myxococcales</taxon>
        <taxon>Sorangiineae</taxon>
        <taxon>Pendulisporaceae</taxon>
        <taxon>Pendulispora</taxon>
    </lineage>
</organism>
<proteinExistence type="predicted"/>
<name>A0ABZ2LHI4_9BACT</name>
<feature type="domain" description="HTH tetR-type" evidence="4">
    <location>
        <begin position="29"/>
        <end position="89"/>
    </location>
</feature>
<reference evidence="5" key="1">
    <citation type="submission" date="2021-12" db="EMBL/GenBank/DDBJ databases">
        <title>Discovery of the Pendulisporaceae a myxobacterial family with distinct sporulation behavior and unique specialized metabolism.</title>
        <authorList>
            <person name="Garcia R."/>
            <person name="Popoff A."/>
            <person name="Bader C.D."/>
            <person name="Loehr J."/>
            <person name="Walesch S."/>
            <person name="Walt C."/>
            <person name="Boldt J."/>
            <person name="Bunk B."/>
            <person name="Haeckl F.J.F.P.J."/>
            <person name="Gunesch A.P."/>
            <person name="Birkelbach J."/>
            <person name="Nuebel U."/>
            <person name="Pietschmann T."/>
            <person name="Bach T."/>
            <person name="Mueller R."/>
        </authorList>
    </citation>
    <scope>NUCLEOTIDE SEQUENCE</scope>
    <source>
        <strain evidence="5">MSr11367</strain>
    </source>
</reference>
<dbReference type="InterPro" id="IPR009057">
    <property type="entry name" value="Homeodomain-like_sf"/>
</dbReference>
<feature type="region of interest" description="Disordered" evidence="3">
    <location>
        <begin position="1"/>
        <end position="30"/>
    </location>
</feature>
<dbReference type="RefSeq" id="WP_394840063.1">
    <property type="nucleotide sequence ID" value="NZ_CP089929.1"/>
</dbReference>
<evidence type="ECO:0000256" key="3">
    <source>
        <dbReference type="SAM" id="MobiDB-lite"/>
    </source>
</evidence>
<dbReference type="SUPFAM" id="SSF46689">
    <property type="entry name" value="Homeodomain-like"/>
    <property type="match status" value="1"/>
</dbReference>
<evidence type="ECO:0000256" key="1">
    <source>
        <dbReference type="ARBA" id="ARBA00023125"/>
    </source>
</evidence>
<gene>
    <name evidence="5" type="ORF">LVJ94_24555</name>
</gene>
<dbReference type="Pfam" id="PF00440">
    <property type="entry name" value="TetR_N"/>
    <property type="match status" value="1"/>
</dbReference>
<dbReference type="Proteomes" id="UP001374803">
    <property type="component" value="Chromosome"/>
</dbReference>
<dbReference type="InterPro" id="IPR041467">
    <property type="entry name" value="Sco4008_C"/>
</dbReference>
<dbReference type="PRINTS" id="PR00455">
    <property type="entry name" value="HTHTETR"/>
</dbReference>
<dbReference type="InterPro" id="IPR036271">
    <property type="entry name" value="Tet_transcr_reg_TetR-rel_C_sf"/>
</dbReference>
<dbReference type="Gene3D" id="1.10.357.10">
    <property type="entry name" value="Tetracycline Repressor, domain 2"/>
    <property type="match status" value="1"/>
</dbReference>
<dbReference type="InterPro" id="IPR050109">
    <property type="entry name" value="HTH-type_TetR-like_transc_reg"/>
</dbReference>
<dbReference type="Pfam" id="PF17926">
    <property type="entry name" value="TetR_C_21"/>
    <property type="match status" value="1"/>
</dbReference>
<accession>A0ABZ2LHI4</accession>
<dbReference type="PROSITE" id="PS50977">
    <property type="entry name" value="HTH_TETR_2"/>
    <property type="match status" value="1"/>
</dbReference>
<dbReference type="PANTHER" id="PTHR30328">
    <property type="entry name" value="TRANSCRIPTIONAL REPRESSOR"/>
    <property type="match status" value="1"/>
</dbReference>
<dbReference type="InterPro" id="IPR001647">
    <property type="entry name" value="HTH_TetR"/>
</dbReference>
<dbReference type="EMBL" id="CP089983">
    <property type="protein sequence ID" value="WXB10386.1"/>
    <property type="molecule type" value="Genomic_DNA"/>
</dbReference>
<evidence type="ECO:0000259" key="4">
    <source>
        <dbReference type="PROSITE" id="PS50977"/>
    </source>
</evidence>
<evidence type="ECO:0000313" key="6">
    <source>
        <dbReference type="Proteomes" id="UP001374803"/>
    </source>
</evidence>
<feature type="DNA-binding region" description="H-T-H motif" evidence="2">
    <location>
        <begin position="52"/>
        <end position="71"/>
    </location>
</feature>
<dbReference type="SUPFAM" id="SSF48498">
    <property type="entry name" value="Tetracyclin repressor-like, C-terminal domain"/>
    <property type="match status" value="1"/>
</dbReference>
<evidence type="ECO:0000313" key="5">
    <source>
        <dbReference type="EMBL" id="WXB10386.1"/>
    </source>
</evidence>